<comment type="function">
    <text evidence="11 12">Key component of the proton channel; it plays a direct role in the translocation of protons across the membrane.</text>
</comment>
<evidence type="ECO:0000313" key="15">
    <source>
        <dbReference type="Proteomes" id="UP000216475"/>
    </source>
</evidence>
<keyword evidence="11" id="KW-1003">Cell membrane</keyword>
<dbReference type="EMBL" id="NPBJ01000021">
    <property type="protein sequence ID" value="PAD99738.1"/>
    <property type="molecule type" value="Genomic_DNA"/>
</dbReference>
<reference evidence="15 16" key="1">
    <citation type="submission" date="2017-07" db="EMBL/GenBank/DDBJ databases">
        <title>Isolation and whole genome analysis of endospore-forming bacteria from heroin.</title>
        <authorList>
            <person name="Kalinowski J."/>
            <person name="Ahrens B."/>
            <person name="Al-Dilaimi A."/>
            <person name="Winkler A."/>
            <person name="Wibberg D."/>
            <person name="Schleenbecker U."/>
            <person name="Ruckert C."/>
            <person name="Wolfel R."/>
            <person name="Grass G."/>
        </authorList>
    </citation>
    <scope>NUCLEOTIDE SEQUENCE [LARGE SCALE GENOMIC DNA]</scope>
    <source>
        <strain evidence="14 15">7509</strain>
        <strain evidence="13 16">7517-1</strain>
    </source>
</reference>
<dbReference type="InterPro" id="IPR023011">
    <property type="entry name" value="ATP_synth_F0_asu_AS"/>
</dbReference>
<proteinExistence type="inferred from homology"/>
<evidence type="ECO:0000256" key="12">
    <source>
        <dbReference type="RuleBase" id="RU000483"/>
    </source>
</evidence>
<dbReference type="EMBL" id="NPBH01000003">
    <property type="protein sequence ID" value="PAE09503.1"/>
    <property type="molecule type" value="Genomic_DNA"/>
</dbReference>
<keyword evidence="16" id="KW-1185">Reference proteome</keyword>
<sequence length="244" mass="27281">MNHGSPMWNNAFGIEWLDFNLSTSLMTIISSVIVFILCVMGSRNLQRRPRAFQNVMEMLVDFVKKVIGDAMDWKTGKQFLPLGLTLFMYIFVSNMLGVIIMVVVGEDHNLWWKSPTSDAATTLTLSVMVILLTNFYGVKILGGKEYLKGYIRPVPFLLPLNLIEEAANTLTLGLRLFGNIFAGEVLLSLIGESLAGVNPPFTTILAFVPMIAWQGFSLFIGTIQSYIFLVLTMVYMSHKVSKAH</sequence>
<keyword evidence="9 11" id="KW-0472">Membrane</keyword>
<dbReference type="PROSITE" id="PS00449">
    <property type="entry name" value="ATPASE_A"/>
    <property type="match status" value="1"/>
</dbReference>
<organism evidence="14 15">
    <name type="scientific">Terribacillus saccharophilus</name>
    <dbReference type="NCBI Taxonomy" id="361277"/>
    <lineage>
        <taxon>Bacteria</taxon>
        <taxon>Bacillati</taxon>
        <taxon>Bacillota</taxon>
        <taxon>Bacilli</taxon>
        <taxon>Bacillales</taxon>
        <taxon>Bacillaceae</taxon>
        <taxon>Terribacillus</taxon>
    </lineage>
</organism>
<gene>
    <name evidence="11" type="primary">atpB</name>
    <name evidence="13" type="ORF">CHH48_10840</name>
    <name evidence="14" type="ORF">CHI12_00670</name>
</gene>
<dbReference type="Gene3D" id="1.20.120.220">
    <property type="entry name" value="ATP synthase, F0 complex, subunit A"/>
    <property type="match status" value="1"/>
</dbReference>
<dbReference type="Proteomes" id="UP000216475">
    <property type="component" value="Unassembled WGS sequence"/>
</dbReference>
<dbReference type="RefSeq" id="WP_095219334.1">
    <property type="nucleotide sequence ID" value="NZ_JBIVTN010000002.1"/>
</dbReference>
<keyword evidence="4 11" id="KW-0138">CF(0)</keyword>
<evidence type="ECO:0000313" key="16">
    <source>
        <dbReference type="Proteomes" id="UP000216852"/>
    </source>
</evidence>
<evidence type="ECO:0000256" key="2">
    <source>
        <dbReference type="ARBA" id="ARBA00006810"/>
    </source>
</evidence>
<keyword evidence="5 11" id="KW-0812">Transmembrane</keyword>
<feature type="transmembrane region" description="Helical" evidence="11">
    <location>
        <begin position="123"/>
        <end position="142"/>
    </location>
</feature>
<evidence type="ECO:0000256" key="3">
    <source>
        <dbReference type="ARBA" id="ARBA00022448"/>
    </source>
</evidence>
<dbReference type="GO" id="GO:0045259">
    <property type="term" value="C:proton-transporting ATP synthase complex"/>
    <property type="evidence" value="ECO:0007669"/>
    <property type="project" value="UniProtKB-KW"/>
</dbReference>
<dbReference type="InterPro" id="IPR035908">
    <property type="entry name" value="F0_ATP_A_sf"/>
</dbReference>
<evidence type="ECO:0000256" key="5">
    <source>
        <dbReference type="ARBA" id="ARBA00022692"/>
    </source>
</evidence>
<evidence type="ECO:0000256" key="4">
    <source>
        <dbReference type="ARBA" id="ARBA00022547"/>
    </source>
</evidence>
<dbReference type="InterPro" id="IPR045082">
    <property type="entry name" value="ATP_syn_F0_a_bact/chloroplast"/>
</dbReference>
<feature type="transmembrane region" description="Helical" evidence="11">
    <location>
        <begin position="79"/>
        <end position="103"/>
    </location>
</feature>
<dbReference type="GO" id="GO:0005886">
    <property type="term" value="C:plasma membrane"/>
    <property type="evidence" value="ECO:0007669"/>
    <property type="project" value="UniProtKB-SubCell"/>
</dbReference>
<keyword evidence="8 11" id="KW-0406">Ion transport</keyword>
<keyword evidence="7 11" id="KW-1133">Transmembrane helix</keyword>
<comment type="subcellular location">
    <subcellularLocation>
        <location evidence="11 12">Cell membrane</location>
        <topology evidence="11 12">Multi-pass membrane protein</topology>
    </subcellularLocation>
    <subcellularLocation>
        <location evidence="1">Membrane</location>
        <topology evidence="1">Multi-pass membrane protein</topology>
    </subcellularLocation>
</comment>
<evidence type="ECO:0000313" key="14">
    <source>
        <dbReference type="EMBL" id="PAE09503.1"/>
    </source>
</evidence>
<dbReference type="OrthoDB" id="9789241at2"/>
<dbReference type="SUPFAM" id="SSF81336">
    <property type="entry name" value="F1F0 ATP synthase subunit A"/>
    <property type="match status" value="1"/>
</dbReference>
<dbReference type="NCBIfam" id="NF004479">
    <property type="entry name" value="PRK05815.1-4"/>
    <property type="match status" value="1"/>
</dbReference>
<dbReference type="AlphaFoldDB" id="A0A268HI19"/>
<evidence type="ECO:0000256" key="10">
    <source>
        <dbReference type="ARBA" id="ARBA00023310"/>
    </source>
</evidence>
<dbReference type="HAMAP" id="MF_01393">
    <property type="entry name" value="ATP_synth_a_bact"/>
    <property type="match status" value="1"/>
</dbReference>
<evidence type="ECO:0000256" key="9">
    <source>
        <dbReference type="ARBA" id="ARBA00023136"/>
    </source>
</evidence>
<evidence type="ECO:0000256" key="7">
    <source>
        <dbReference type="ARBA" id="ARBA00022989"/>
    </source>
</evidence>
<comment type="similarity">
    <text evidence="2 11 12">Belongs to the ATPase A chain family.</text>
</comment>
<name>A0A268HI19_9BACI</name>
<evidence type="ECO:0000256" key="6">
    <source>
        <dbReference type="ARBA" id="ARBA00022781"/>
    </source>
</evidence>
<evidence type="ECO:0000256" key="11">
    <source>
        <dbReference type="HAMAP-Rule" id="MF_01393"/>
    </source>
</evidence>
<feature type="transmembrane region" description="Helical" evidence="11">
    <location>
        <begin position="211"/>
        <end position="236"/>
    </location>
</feature>
<keyword evidence="6 11" id="KW-0375">Hydrogen ion transport</keyword>
<dbReference type="NCBIfam" id="TIGR01131">
    <property type="entry name" value="ATP_synt_6_or_A"/>
    <property type="match status" value="1"/>
</dbReference>
<keyword evidence="10 11" id="KW-0066">ATP synthesis</keyword>
<dbReference type="CDD" id="cd00310">
    <property type="entry name" value="ATP-synt_Fo_a_6"/>
    <property type="match status" value="1"/>
</dbReference>
<comment type="caution">
    <text evidence="14">The sequence shown here is derived from an EMBL/GenBank/DDBJ whole genome shotgun (WGS) entry which is preliminary data.</text>
</comment>
<feature type="transmembrane region" description="Helical" evidence="11">
    <location>
        <begin position="20"/>
        <end position="40"/>
    </location>
</feature>
<dbReference type="GO" id="GO:0042777">
    <property type="term" value="P:proton motive force-driven plasma membrane ATP synthesis"/>
    <property type="evidence" value="ECO:0007669"/>
    <property type="project" value="TreeGrafter"/>
</dbReference>
<feature type="transmembrane region" description="Helical" evidence="11">
    <location>
        <begin position="172"/>
        <end position="191"/>
    </location>
</feature>
<evidence type="ECO:0000313" key="13">
    <source>
        <dbReference type="EMBL" id="PAD99738.1"/>
    </source>
</evidence>
<evidence type="ECO:0000256" key="8">
    <source>
        <dbReference type="ARBA" id="ARBA00023065"/>
    </source>
</evidence>
<dbReference type="PANTHER" id="PTHR42823">
    <property type="entry name" value="ATP SYNTHASE SUBUNIT A, CHLOROPLASTIC"/>
    <property type="match status" value="1"/>
</dbReference>
<evidence type="ECO:0000256" key="1">
    <source>
        <dbReference type="ARBA" id="ARBA00004141"/>
    </source>
</evidence>
<dbReference type="Proteomes" id="UP000216852">
    <property type="component" value="Unassembled WGS sequence"/>
</dbReference>
<dbReference type="PANTHER" id="PTHR42823:SF3">
    <property type="entry name" value="ATP SYNTHASE SUBUNIT A, CHLOROPLASTIC"/>
    <property type="match status" value="1"/>
</dbReference>
<dbReference type="Pfam" id="PF00119">
    <property type="entry name" value="ATP-synt_A"/>
    <property type="match status" value="1"/>
</dbReference>
<keyword evidence="3 11" id="KW-0813">Transport</keyword>
<dbReference type="InterPro" id="IPR000568">
    <property type="entry name" value="ATP_synth_F0_asu"/>
</dbReference>
<dbReference type="PRINTS" id="PR00123">
    <property type="entry name" value="ATPASEA"/>
</dbReference>
<dbReference type="GO" id="GO:0046933">
    <property type="term" value="F:proton-transporting ATP synthase activity, rotational mechanism"/>
    <property type="evidence" value="ECO:0007669"/>
    <property type="project" value="UniProtKB-UniRule"/>
</dbReference>
<accession>A0A268HI19</accession>
<protein>
    <recommendedName>
        <fullName evidence="11 12">ATP synthase subunit a</fullName>
    </recommendedName>
    <alternativeName>
        <fullName evidence="11">ATP synthase F0 sector subunit a</fullName>
    </alternativeName>
    <alternativeName>
        <fullName evidence="11">F-ATPase subunit 6</fullName>
    </alternativeName>
</protein>